<comment type="caution">
    <text evidence="1">The sequence shown here is derived from an EMBL/GenBank/DDBJ whole genome shotgun (WGS) entry which is preliminary data.</text>
</comment>
<accession>A0ABR6GMA1</accession>
<evidence type="ECO:0000313" key="2">
    <source>
        <dbReference type="Proteomes" id="UP000574369"/>
    </source>
</evidence>
<protein>
    <submittedName>
        <fullName evidence="1">Uncharacterized protein</fullName>
    </submittedName>
</protein>
<organism evidence="1 2">
    <name type="scientific">Roseateles terrae</name>
    <dbReference type="NCBI Taxonomy" id="431060"/>
    <lineage>
        <taxon>Bacteria</taxon>
        <taxon>Pseudomonadati</taxon>
        <taxon>Pseudomonadota</taxon>
        <taxon>Betaproteobacteria</taxon>
        <taxon>Burkholderiales</taxon>
        <taxon>Sphaerotilaceae</taxon>
        <taxon>Roseateles</taxon>
    </lineage>
</organism>
<proteinExistence type="predicted"/>
<reference evidence="1 2" key="1">
    <citation type="submission" date="2020-08" db="EMBL/GenBank/DDBJ databases">
        <title>Genomic Encyclopedia of Type Strains, Phase III (KMG-III): the genomes of soil and plant-associated and newly described type strains.</title>
        <authorList>
            <person name="Whitman W."/>
        </authorList>
    </citation>
    <scope>NUCLEOTIDE SEQUENCE [LARGE SCALE GENOMIC DNA]</scope>
    <source>
        <strain evidence="1 2">CECT 7247</strain>
    </source>
</reference>
<keyword evidence="2" id="KW-1185">Reference proteome</keyword>
<name>A0ABR6GMA1_9BURK</name>
<dbReference type="RefSeq" id="WP_184294056.1">
    <property type="nucleotide sequence ID" value="NZ_JACHXO010000001.1"/>
</dbReference>
<evidence type="ECO:0000313" key="1">
    <source>
        <dbReference type="EMBL" id="MBB3193180.1"/>
    </source>
</evidence>
<gene>
    <name evidence="1" type="ORF">FHS28_000545</name>
</gene>
<sequence length="149" mass="16051">MPFDTCKHLRTSLLDLHRTLVALERRDYEKRNGPMGAGDFLQVMAYSEDMRWLDPLSRLIVMLDEALDGQGDADLTPLPVAQRARDLLALDRDSALPFMVRYLSHFDGSPELVEAHARALSALKAVGTVTPGSAAAPGTAAPGTGAPPA</sequence>
<dbReference type="Proteomes" id="UP000574369">
    <property type="component" value="Unassembled WGS sequence"/>
</dbReference>
<dbReference type="EMBL" id="JACHXO010000001">
    <property type="protein sequence ID" value="MBB3193180.1"/>
    <property type="molecule type" value="Genomic_DNA"/>
</dbReference>